<organism evidence="9 10">
    <name type="scientific">Varroa destructor</name>
    <name type="common">Honeybee mite</name>
    <dbReference type="NCBI Taxonomy" id="109461"/>
    <lineage>
        <taxon>Eukaryota</taxon>
        <taxon>Metazoa</taxon>
        <taxon>Ecdysozoa</taxon>
        <taxon>Arthropoda</taxon>
        <taxon>Chelicerata</taxon>
        <taxon>Arachnida</taxon>
        <taxon>Acari</taxon>
        <taxon>Parasitiformes</taxon>
        <taxon>Mesostigmata</taxon>
        <taxon>Gamasina</taxon>
        <taxon>Dermanyssoidea</taxon>
        <taxon>Varroidae</taxon>
        <taxon>Varroa</taxon>
    </lineage>
</organism>
<dbReference type="PANTHER" id="PTHR45803">
    <property type="entry name" value="SOX100B"/>
    <property type="match status" value="1"/>
</dbReference>
<dbReference type="GO" id="GO:0000978">
    <property type="term" value="F:RNA polymerase II cis-regulatory region sequence-specific DNA binding"/>
    <property type="evidence" value="ECO:0007669"/>
    <property type="project" value="TreeGrafter"/>
</dbReference>
<feature type="compositionally biased region" description="Pro residues" evidence="7">
    <location>
        <begin position="235"/>
        <end position="244"/>
    </location>
</feature>
<dbReference type="InterPro" id="IPR050917">
    <property type="entry name" value="SOX_TF"/>
</dbReference>
<dbReference type="KEGG" id="vde:111254686"/>
<dbReference type="GO" id="GO:0000981">
    <property type="term" value="F:DNA-binding transcription factor activity, RNA polymerase II-specific"/>
    <property type="evidence" value="ECO:0007669"/>
    <property type="project" value="TreeGrafter"/>
</dbReference>
<proteinExistence type="predicted"/>
<feature type="compositionally biased region" description="Low complexity" evidence="7">
    <location>
        <begin position="210"/>
        <end position="220"/>
    </location>
</feature>
<accession>A0A7M7KZN8</accession>
<dbReference type="InParanoid" id="A0A7M7KZN8"/>
<dbReference type="Gene3D" id="1.10.30.10">
    <property type="entry name" value="High mobility group box domain"/>
    <property type="match status" value="1"/>
</dbReference>
<dbReference type="AlphaFoldDB" id="A0A7M7KZN8"/>
<dbReference type="InterPro" id="IPR036910">
    <property type="entry name" value="HMG_box_dom_sf"/>
</dbReference>
<evidence type="ECO:0000256" key="3">
    <source>
        <dbReference type="ARBA" id="ARBA00023125"/>
    </source>
</evidence>
<feature type="domain" description="HMG box" evidence="8">
    <location>
        <begin position="47"/>
        <end position="115"/>
    </location>
</feature>
<reference evidence="9" key="1">
    <citation type="submission" date="2021-01" db="UniProtKB">
        <authorList>
            <consortium name="EnsemblMetazoa"/>
        </authorList>
    </citation>
    <scope>IDENTIFICATION</scope>
</reference>
<keyword evidence="2" id="KW-0805">Transcription regulation</keyword>
<protein>
    <recommendedName>
        <fullName evidence="8">HMG box domain-containing protein</fullName>
    </recommendedName>
</protein>
<dbReference type="OrthoDB" id="6492964at2759"/>
<dbReference type="FunFam" id="1.10.30.10:FF:000004">
    <property type="entry name" value="Transcription factor SOX-10"/>
    <property type="match status" value="1"/>
</dbReference>
<dbReference type="InterPro" id="IPR009071">
    <property type="entry name" value="HMG_box_dom"/>
</dbReference>
<evidence type="ECO:0000313" key="9">
    <source>
        <dbReference type="EnsemblMetazoa" id="XP_022671528"/>
    </source>
</evidence>
<evidence type="ECO:0000256" key="5">
    <source>
        <dbReference type="ARBA" id="ARBA00023242"/>
    </source>
</evidence>
<dbReference type="PROSITE" id="PS50118">
    <property type="entry name" value="HMG_BOX_2"/>
    <property type="match status" value="1"/>
</dbReference>
<dbReference type="GO" id="GO:0005634">
    <property type="term" value="C:nucleus"/>
    <property type="evidence" value="ECO:0007669"/>
    <property type="project" value="UniProtKB-SubCell"/>
</dbReference>
<evidence type="ECO:0000256" key="4">
    <source>
        <dbReference type="ARBA" id="ARBA00023163"/>
    </source>
</evidence>
<evidence type="ECO:0000256" key="6">
    <source>
        <dbReference type="PROSITE-ProRule" id="PRU00267"/>
    </source>
</evidence>
<evidence type="ECO:0000256" key="2">
    <source>
        <dbReference type="ARBA" id="ARBA00023015"/>
    </source>
</evidence>
<keyword evidence="10" id="KW-1185">Reference proteome</keyword>
<keyword evidence="4" id="KW-0804">Transcription</keyword>
<dbReference type="SMART" id="SM00398">
    <property type="entry name" value="HMG"/>
    <property type="match status" value="1"/>
</dbReference>
<evidence type="ECO:0000313" key="10">
    <source>
        <dbReference type="Proteomes" id="UP000594260"/>
    </source>
</evidence>
<dbReference type="PANTHER" id="PTHR45803:SF5">
    <property type="entry name" value="SOX100B"/>
    <property type="match status" value="1"/>
</dbReference>
<feature type="compositionally biased region" description="Low complexity" evidence="7">
    <location>
        <begin position="255"/>
        <end position="276"/>
    </location>
</feature>
<feature type="DNA-binding region" description="HMG box" evidence="6">
    <location>
        <begin position="47"/>
        <end position="115"/>
    </location>
</feature>
<keyword evidence="3 6" id="KW-0238">DNA-binding</keyword>
<dbReference type="GeneID" id="111254686"/>
<dbReference type="RefSeq" id="XP_022671528.1">
    <property type="nucleotide sequence ID" value="XM_022815793.1"/>
</dbReference>
<feature type="region of interest" description="Disordered" evidence="7">
    <location>
        <begin position="210"/>
        <end position="289"/>
    </location>
</feature>
<name>A0A7M7KZN8_VARDE</name>
<comment type="subcellular location">
    <subcellularLocation>
        <location evidence="1">Nucleus</location>
    </subcellularLocation>
</comment>
<dbReference type="SUPFAM" id="SSF47095">
    <property type="entry name" value="HMG-box"/>
    <property type="match status" value="1"/>
</dbReference>
<dbReference type="EnsemblMetazoa" id="XM_022815793">
    <property type="protein sequence ID" value="XP_022671528"/>
    <property type="gene ID" value="LOC111254686"/>
</dbReference>
<evidence type="ECO:0000256" key="1">
    <source>
        <dbReference type="ARBA" id="ARBA00004123"/>
    </source>
</evidence>
<evidence type="ECO:0000256" key="7">
    <source>
        <dbReference type="SAM" id="MobiDB-lite"/>
    </source>
</evidence>
<dbReference type="Pfam" id="PF00505">
    <property type="entry name" value="HMG_box"/>
    <property type="match status" value="1"/>
</dbReference>
<dbReference type="CDD" id="cd22031">
    <property type="entry name" value="HMG-box_SoxE"/>
    <property type="match status" value="1"/>
</dbReference>
<keyword evidence="5 6" id="KW-0539">Nucleus</keyword>
<sequence>MSVNSVESADVESAVARVLSGFDWALVPPVAAMRRPSLAAQKKRLHIKRPMNAFMVWAQAARRKLSDHHKNLHNAELSKTLGKLWKQLSQEEKRPFIEEADRLRVLHKKEYPDYKYQPRRRVRKDDDAPGGKGNNGGGTEQQPAYQSIPITAFVPPASHREPAYHPTAQQLTGAGGNLATGGLPVTLTTSGLGSLGGDVKLYDYASSMSTHFASPSSSSSPAMCREDSSVSRSPPTSPPIPPIVTGPFDFASMPGTNTIGNNSSTTLTNSASSTGATGTGNTIGGGAVNPSSMIPAPFATTAGSGHHHHATPTIASETTALLNPAHSPTSRLVESATTSAAAPVYPSTAATAAAAAAAVYPMSNHCRSMTAEVFSASVMSSVESHSHHNPFLPPYQTNTSAAYPATPPTYYGDYYLPATPTVGPGLSATDAAAAAAAASAGDYINHFPSVF</sequence>
<feature type="compositionally biased region" description="Gly residues" evidence="7">
    <location>
        <begin position="130"/>
        <end position="139"/>
    </location>
</feature>
<dbReference type="Proteomes" id="UP000594260">
    <property type="component" value="Unplaced"/>
</dbReference>
<feature type="compositionally biased region" description="Gly residues" evidence="7">
    <location>
        <begin position="277"/>
        <end position="287"/>
    </location>
</feature>
<feature type="region of interest" description="Disordered" evidence="7">
    <location>
        <begin position="114"/>
        <end position="146"/>
    </location>
</feature>
<evidence type="ECO:0000259" key="8">
    <source>
        <dbReference type="PROSITE" id="PS50118"/>
    </source>
</evidence>